<feature type="compositionally biased region" description="Pro residues" evidence="1">
    <location>
        <begin position="69"/>
        <end position="80"/>
    </location>
</feature>
<accession>A0ABV0RBW4</accession>
<proteinExistence type="predicted"/>
<evidence type="ECO:0000313" key="2">
    <source>
        <dbReference type="EMBL" id="MEQ2205653.1"/>
    </source>
</evidence>
<gene>
    <name evidence="2" type="ORF">XENOCAPTIV_007436</name>
</gene>
<evidence type="ECO:0000313" key="3">
    <source>
        <dbReference type="Proteomes" id="UP001434883"/>
    </source>
</evidence>
<feature type="compositionally biased region" description="Low complexity" evidence="1">
    <location>
        <begin position="54"/>
        <end position="68"/>
    </location>
</feature>
<organism evidence="2 3">
    <name type="scientific">Xenoophorus captivus</name>
    <dbReference type="NCBI Taxonomy" id="1517983"/>
    <lineage>
        <taxon>Eukaryota</taxon>
        <taxon>Metazoa</taxon>
        <taxon>Chordata</taxon>
        <taxon>Craniata</taxon>
        <taxon>Vertebrata</taxon>
        <taxon>Euteleostomi</taxon>
        <taxon>Actinopterygii</taxon>
        <taxon>Neopterygii</taxon>
        <taxon>Teleostei</taxon>
        <taxon>Neoteleostei</taxon>
        <taxon>Acanthomorphata</taxon>
        <taxon>Ovalentaria</taxon>
        <taxon>Atherinomorphae</taxon>
        <taxon>Cyprinodontiformes</taxon>
        <taxon>Goodeidae</taxon>
        <taxon>Xenoophorus</taxon>
    </lineage>
</organism>
<keyword evidence="3" id="KW-1185">Reference proteome</keyword>
<evidence type="ECO:0000256" key="1">
    <source>
        <dbReference type="SAM" id="MobiDB-lite"/>
    </source>
</evidence>
<sequence length="80" mass="8048">LWIRRHSWQMRTWLQVCRKLRGGAGGASNADTGGGGGVHVAELAPNGSSKSLCGPGPKSGPAAISAPSPAKPPVRGPAPL</sequence>
<feature type="compositionally biased region" description="Gly residues" evidence="1">
    <location>
        <begin position="22"/>
        <end position="38"/>
    </location>
</feature>
<dbReference type="Proteomes" id="UP001434883">
    <property type="component" value="Unassembled WGS sequence"/>
</dbReference>
<reference evidence="2 3" key="1">
    <citation type="submission" date="2021-06" db="EMBL/GenBank/DDBJ databases">
        <authorList>
            <person name="Palmer J.M."/>
        </authorList>
    </citation>
    <scope>NUCLEOTIDE SEQUENCE [LARGE SCALE GENOMIC DNA]</scope>
    <source>
        <strain evidence="2 3">XC_2019</strain>
        <tissue evidence="2">Muscle</tissue>
    </source>
</reference>
<dbReference type="EMBL" id="JAHRIN010042194">
    <property type="protein sequence ID" value="MEQ2205653.1"/>
    <property type="molecule type" value="Genomic_DNA"/>
</dbReference>
<comment type="caution">
    <text evidence="2">The sequence shown here is derived from an EMBL/GenBank/DDBJ whole genome shotgun (WGS) entry which is preliminary data.</text>
</comment>
<feature type="non-terminal residue" evidence="2">
    <location>
        <position position="1"/>
    </location>
</feature>
<name>A0ABV0RBW4_9TELE</name>
<protein>
    <submittedName>
        <fullName evidence="2">Uncharacterized protein</fullName>
    </submittedName>
</protein>
<feature type="region of interest" description="Disordered" evidence="1">
    <location>
        <begin position="22"/>
        <end position="80"/>
    </location>
</feature>